<dbReference type="EMBL" id="VSWC01000029">
    <property type="protein sequence ID" value="KAA1107221.1"/>
    <property type="molecule type" value="Genomic_DNA"/>
</dbReference>
<reference evidence="2 3" key="1">
    <citation type="submission" date="2019-05" db="EMBL/GenBank/DDBJ databases">
        <title>Emergence of the Ug99 lineage of the wheat stem rust pathogen through somatic hybridization.</title>
        <authorList>
            <person name="Li F."/>
            <person name="Upadhyaya N.M."/>
            <person name="Sperschneider J."/>
            <person name="Matny O."/>
            <person name="Nguyen-Phuc H."/>
            <person name="Mago R."/>
            <person name="Raley C."/>
            <person name="Miller M.E."/>
            <person name="Silverstein K.A.T."/>
            <person name="Henningsen E."/>
            <person name="Hirsch C.D."/>
            <person name="Visser B."/>
            <person name="Pretorius Z.A."/>
            <person name="Steffenson B.J."/>
            <person name="Schwessinger B."/>
            <person name="Dodds P.N."/>
            <person name="Figueroa M."/>
        </authorList>
    </citation>
    <scope>NUCLEOTIDE SEQUENCE [LARGE SCALE GENOMIC DNA]</scope>
    <source>
        <strain evidence="2">21-0</strain>
    </source>
</reference>
<evidence type="ECO:0000313" key="2">
    <source>
        <dbReference type="EMBL" id="KAA1107221.1"/>
    </source>
</evidence>
<dbReference type="Proteomes" id="UP000324748">
    <property type="component" value="Unassembled WGS sequence"/>
</dbReference>
<dbReference type="AlphaFoldDB" id="A0A5B0Q1W9"/>
<accession>A0A5B0Q1W9</accession>
<gene>
    <name evidence="2" type="ORF">PGT21_006717</name>
</gene>
<sequence length="100" mass="11119">MKRNLALPGPASSMDQQTSAAIAQGSINEEAKQARIWLTNAYRHSRGTLSTLLYRASSDGMSLQKDVNTLFGHTASPSKIPRLPTRMNQKTNRFEAIHDY</sequence>
<evidence type="ECO:0000256" key="1">
    <source>
        <dbReference type="SAM" id="MobiDB-lite"/>
    </source>
</evidence>
<protein>
    <submittedName>
        <fullName evidence="2">Uncharacterized protein</fullName>
    </submittedName>
</protein>
<proteinExistence type="predicted"/>
<keyword evidence="3" id="KW-1185">Reference proteome</keyword>
<organism evidence="2 3">
    <name type="scientific">Puccinia graminis f. sp. tritici</name>
    <dbReference type="NCBI Taxonomy" id="56615"/>
    <lineage>
        <taxon>Eukaryota</taxon>
        <taxon>Fungi</taxon>
        <taxon>Dikarya</taxon>
        <taxon>Basidiomycota</taxon>
        <taxon>Pucciniomycotina</taxon>
        <taxon>Pucciniomycetes</taxon>
        <taxon>Pucciniales</taxon>
        <taxon>Pucciniaceae</taxon>
        <taxon>Puccinia</taxon>
    </lineage>
</organism>
<name>A0A5B0Q1W9_PUCGR</name>
<feature type="region of interest" description="Disordered" evidence="1">
    <location>
        <begin position="1"/>
        <end position="20"/>
    </location>
</feature>
<comment type="caution">
    <text evidence="2">The sequence shown here is derived from an EMBL/GenBank/DDBJ whole genome shotgun (WGS) entry which is preliminary data.</text>
</comment>
<evidence type="ECO:0000313" key="3">
    <source>
        <dbReference type="Proteomes" id="UP000324748"/>
    </source>
</evidence>